<dbReference type="InterPro" id="IPR050807">
    <property type="entry name" value="TransReg_Diox_bact_type"/>
</dbReference>
<comment type="caution">
    <text evidence="4">The sequence shown here is derived from an EMBL/GenBank/DDBJ whole genome shotgun (WGS) entry which is preliminary data.</text>
</comment>
<dbReference type="GO" id="GO:0005829">
    <property type="term" value="C:cytosol"/>
    <property type="evidence" value="ECO:0007669"/>
    <property type="project" value="TreeGrafter"/>
</dbReference>
<dbReference type="PROSITE" id="PS50112">
    <property type="entry name" value="PAS"/>
    <property type="match status" value="1"/>
</dbReference>
<name>A0A351RCJ0_9PROT</name>
<dbReference type="AlphaFoldDB" id="A0A351RCJ0"/>
<dbReference type="InterPro" id="IPR010982">
    <property type="entry name" value="Lambda_DNA-bd_dom_sf"/>
</dbReference>
<sequence>MHKSLFGVVIKKTRLDLGLTQEMLASLSGLERTFISMLERGVKQPSLKTVSSIAHALQLKSYELLHMVEQQIHADNPQNQLSTDLEVEQRRLDALESEREKSRIGEIVNTIPVIFFARTPMPEYAMTFVSKNISQLLGYDKDKFMAHSGFWHAHIHQDDLPKVMERLQNISASDLLRHEYRFLTASGAWLLVREELKLVVNESGLAKEVIGSIVGVSRYVGE</sequence>
<dbReference type="InterPro" id="IPR001387">
    <property type="entry name" value="Cro/C1-type_HTH"/>
</dbReference>
<dbReference type="InterPro" id="IPR000014">
    <property type="entry name" value="PAS"/>
</dbReference>
<dbReference type="STRING" id="1132855.GCA_000384255_01190"/>
<evidence type="ECO:0000313" key="5">
    <source>
        <dbReference type="Proteomes" id="UP000264313"/>
    </source>
</evidence>
<dbReference type="CDD" id="cd00130">
    <property type="entry name" value="PAS"/>
    <property type="match status" value="1"/>
</dbReference>
<evidence type="ECO:0000313" key="4">
    <source>
        <dbReference type="EMBL" id="HBA09761.1"/>
    </source>
</evidence>
<feature type="domain" description="HTH cro/C1-type" evidence="3">
    <location>
        <begin position="10"/>
        <end position="65"/>
    </location>
</feature>
<dbReference type="Gene3D" id="3.30.450.20">
    <property type="entry name" value="PAS domain"/>
    <property type="match status" value="1"/>
</dbReference>
<dbReference type="GO" id="GO:0003700">
    <property type="term" value="F:DNA-binding transcription factor activity"/>
    <property type="evidence" value="ECO:0007669"/>
    <property type="project" value="TreeGrafter"/>
</dbReference>
<protein>
    <recommendedName>
        <fullName evidence="6">Transcriptional regulator, XRE family</fullName>
    </recommendedName>
</protein>
<dbReference type="CDD" id="cd00093">
    <property type="entry name" value="HTH_XRE"/>
    <property type="match status" value="1"/>
</dbReference>
<dbReference type="Gene3D" id="1.10.260.40">
    <property type="entry name" value="lambda repressor-like DNA-binding domains"/>
    <property type="match status" value="1"/>
</dbReference>
<dbReference type="SUPFAM" id="SSF55785">
    <property type="entry name" value="PYP-like sensor domain (PAS domain)"/>
    <property type="match status" value="1"/>
</dbReference>
<reference evidence="4 5" key="1">
    <citation type="journal article" date="2018" name="Nat. Biotechnol.">
        <title>A standardized bacterial taxonomy based on genome phylogeny substantially revises the tree of life.</title>
        <authorList>
            <person name="Parks D.H."/>
            <person name="Chuvochina M."/>
            <person name="Waite D.W."/>
            <person name="Rinke C."/>
            <person name="Skarshewski A."/>
            <person name="Chaumeil P.A."/>
            <person name="Hugenholtz P."/>
        </authorList>
    </citation>
    <scope>NUCLEOTIDE SEQUENCE [LARGE SCALE GENOMIC DNA]</scope>
    <source>
        <strain evidence="4">UBA9958</strain>
    </source>
</reference>
<proteinExistence type="predicted"/>
<dbReference type="SUPFAM" id="SSF47413">
    <property type="entry name" value="lambda repressor-like DNA-binding domains"/>
    <property type="match status" value="1"/>
</dbReference>
<gene>
    <name evidence="4" type="ORF">DCW48_09595</name>
</gene>
<organism evidence="4 5">
    <name type="scientific">Methylotenera mobilis</name>
    <dbReference type="NCBI Taxonomy" id="359408"/>
    <lineage>
        <taxon>Bacteria</taxon>
        <taxon>Pseudomonadati</taxon>
        <taxon>Pseudomonadota</taxon>
        <taxon>Betaproteobacteria</taxon>
        <taxon>Nitrosomonadales</taxon>
        <taxon>Methylophilaceae</taxon>
        <taxon>Methylotenera</taxon>
    </lineage>
</organism>
<evidence type="ECO:0000259" key="3">
    <source>
        <dbReference type="PROSITE" id="PS50943"/>
    </source>
</evidence>
<keyword evidence="1" id="KW-0238">DNA-binding</keyword>
<dbReference type="Pfam" id="PF08447">
    <property type="entry name" value="PAS_3"/>
    <property type="match status" value="1"/>
</dbReference>
<evidence type="ECO:0000256" key="1">
    <source>
        <dbReference type="ARBA" id="ARBA00023125"/>
    </source>
</evidence>
<dbReference type="Pfam" id="PF01381">
    <property type="entry name" value="HTH_3"/>
    <property type="match status" value="1"/>
</dbReference>
<dbReference type="InterPro" id="IPR013655">
    <property type="entry name" value="PAS_fold_3"/>
</dbReference>
<evidence type="ECO:0000259" key="2">
    <source>
        <dbReference type="PROSITE" id="PS50112"/>
    </source>
</evidence>
<dbReference type="Proteomes" id="UP000264313">
    <property type="component" value="Unassembled WGS sequence"/>
</dbReference>
<dbReference type="EMBL" id="DNAA01000226">
    <property type="protein sequence ID" value="HBA09761.1"/>
    <property type="molecule type" value="Genomic_DNA"/>
</dbReference>
<dbReference type="PROSITE" id="PS50943">
    <property type="entry name" value="HTH_CROC1"/>
    <property type="match status" value="1"/>
</dbReference>
<dbReference type="GO" id="GO:0003677">
    <property type="term" value="F:DNA binding"/>
    <property type="evidence" value="ECO:0007669"/>
    <property type="project" value="UniProtKB-KW"/>
</dbReference>
<evidence type="ECO:0008006" key="6">
    <source>
        <dbReference type="Google" id="ProtNLM"/>
    </source>
</evidence>
<accession>A0A351RCJ0</accession>
<dbReference type="SMART" id="SM00530">
    <property type="entry name" value="HTH_XRE"/>
    <property type="match status" value="1"/>
</dbReference>
<feature type="domain" description="PAS" evidence="2">
    <location>
        <begin position="100"/>
        <end position="174"/>
    </location>
</feature>
<dbReference type="InterPro" id="IPR035965">
    <property type="entry name" value="PAS-like_dom_sf"/>
</dbReference>
<dbReference type="SMART" id="SM00091">
    <property type="entry name" value="PAS"/>
    <property type="match status" value="1"/>
</dbReference>
<dbReference type="PANTHER" id="PTHR46797:SF1">
    <property type="entry name" value="METHYLPHOSPHONATE SYNTHASE"/>
    <property type="match status" value="1"/>
</dbReference>
<dbReference type="PANTHER" id="PTHR46797">
    <property type="entry name" value="HTH-TYPE TRANSCRIPTIONAL REGULATOR"/>
    <property type="match status" value="1"/>
</dbReference>